<dbReference type="EMBL" id="NNAY01001398">
    <property type="protein sequence ID" value="OXU24122.1"/>
    <property type="molecule type" value="Genomic_DNA"/>
</dbReference>
<feature type="compositionally biased region" description="Basic and acidic residues" evidence="2">
    <location>
        <begin position="110"/>
        <end position="128"/>
    </location>
</feature>
<comment type="caution">
    <text evidence="4">The sequence shown here is derived from an EMBL/GenBank/DDBJ whole genome shotgun (WGS) entry which is preliminary data.</text>
</comment>
<feature type="region of interest" description="Disordered" evidence="2">
    <location>
        <begin position="96"/>
        <end position="156"/>
    </location>
</feature>
<dbReference type="PROSITE" id="PS51155">
    <property type="entry name" value="CHIT_BIND_RR_2"/>
    <property type="match status" value="1"/>
</dbReference>
<dbReference type="Pfam" id="PF00379">
    <property type="entry name" value="Chitin_bind_4"/>
    <property type="match status" value="1"/>
</dbReference>
<keyword evidence="5" id="KW-1185">Reference proteome</keyword>
<dbReference type="AlphaFoldDB" id="A0A232F0K5"/>
<gene>
    <name evidence="4" type="ORF">TSAR_010136</name>
</gene>
<dbReference type="OrthoDB" id="6436078at2759"/>
<dbReference type="GO" id="GO:0042302">
    <property type="term" value="F:structural constituent of cuticle"/>
    <property type="evidence" value="ECO:0007669"/>
    <property type="project" value="UniProtKB-UniRule"/>
</dbReference>
<name>A0A232F0K5_9HYME</name>
<protein>
    <submittedName>
        <fullName evidence="4">Uncharacterized protein</fullName>
    </submittedName>
</protein>
<evidence type="ECO:0000256" key="3">
    <source>
        <dbReference type="SAM" id="SignalP"/>
    </source>
</evidence>
<accession>A0A232F0K5</accession>
<feature type="signal peptide" evidence="3">
    <location>
        <begin position="1"/>
        <end position="24"/>
    </location>
</feature>
<evidence type="ECO:0000256" key="2">
    <source>
        <dbReference type="SAM" id="MobiDB-lite"/>
    </source>
</evidence>
<evidence type="ECO:0000313" key="5">
    <source>
        <dbReference type="Proteomes" id="UP000215335"/>
    </source>
</evidence>
<proteinExistence type="predicted"/>
<dbReference type="STRING" id="543379.A0A232F0K5"/>
<evidence type="ECO:0000313" key="4">
    <source>
        <dbReference type="EMBL" id="OXU24122.1"/>
    </source>
</evidence>
<feature type="chain" id="PRO_5012940744" evidence="3">
    <location>
        <begin position="25"/>
        <end position="243"/>
    </location>
</feature>
<reference evidence="4 5" key="1">
    <citation type="journal article" date="2017" name="Curr. Biol.">
        <title>The Evolution of Venom by Co-option of Single-Copy Genes.</title>
        <authorList>
            <person name="Martinson E.O."/>
            <person name="Mrinalini"/>
            <person name="Kelkar Y.D."/>
            <person name="Chang C.H."/>
            <person name="Werren J.H."/>
        </authorList>
    </citation>
    <scope>NUCLEOTIDE SEQUENCE [LARGE SCALE GENOMIC DNA]</scope>
    <source>
        <strain evidence="4 5">Alberta</strain>
        <tissue evidence="4">Whole body</tissue>
    </source>
</reference>
<keyword evidence="1" id="KW-0193">Cuticle</keyword>
<sequence length="243" mass="27969">MCSRFILLLIRCVCGSFFLHPIFAQPPDKSSPYVVYFSPVAVNNHVFRASRKHQIDGDESQKRYVVAASEYPSRYLLPPAPGAESTYLKYRGHPTSERFEQKGNGLPRNHRPEPKKEQRPVYARDHAPIELTQTEETLESKHKAKKKPSDSLELSADGDRIEFQIQGHQGPKTYIFGFDTGNGKNRQFRLEERLKDGTVKGHYGYYDARGKLRTIRYLARPFEGYQEKHHEGNSVSAEEQEQN</sequence>
<organism evidence="4 5">
    <name type="scientific">Trichomalopsis sarcophagae</name>
    <dbReference type="NCBI Taxonomy" id="543379"/>
    <lineage>
        <taxon>Eukaryota</taxon>
        <taxon>Metazoa</taxon>
        <taxon>Ecdysozoa</taxon>
        <taxon>Arthropoda</taxon>
        <taxon>Hexapoda</taxon>
        <taxon>Insecta</taxon>
        <taxon>Pterygota</taxon>
        <taxon>Neoptera</taxon>
        <taxon>Endopterygota</taxon>
        <taxon>Hymenoptera</taxon>
        <taxon>Apocrita</taxon>
        <taxon>Proctotrupomorpha</taxon>
        <taxon>Chalcidoidea</taxon>
        <taxon>Pteromalidae</taxon>
        <taxon>Pteromalinae</taxon>
        <taxon>Trichomalopsis</taxon>
    </lineage>
</organism>
<evidence type="ECO:0000256" key="1">
    <source>
        <dbReference type="PROSITE-ProRule" id="PRU00497"/>
    </source>
</evidence>
<keyword evidence="3" id="KW-0732">Signal</keyword>
<dbReference type="Proteomes" id="UP000215335">
    <property type="component" value="Unassembled WGS sequence"/>
</dbReference>
<dbReference type="InterPro" id="IPR000618">
    <property type="entry name" value="Insect_cuticle"/>
</dbReference>